<organism evidence="2 3">
    <name type="scientific">Galactobacter caseinivorans</name>
    <dbReference type="NCBI Taxonomy" id="2676123"/>
    <lineage>
        <taxon>Bacteria</taxon>
        <taxon>Bacillati</taxon>
        <taxon>Actinomycetota</taxon>
        <taxon>Actinomycetes</taxon>
        <taxon>Micrococcales</taxon>
        <taxon>Micrococcaceae</taxon>
        <taxon>Galactobacter</taxon>
    </lineage>
</organism>
<dbReference type="AlphaFoldDB" id="A0A496PML2"/>
<keyword evidence="3" id="KW-1185">Reference proteome</keyword>
<dbReference type="EMBL" id="QQXL01000001">
    <property type="protein sequence ID" value="RKW71783.1"/>
    <property type="molecule type" value="Genomic_DNA"/>
</dbReference>
<reference evidence="2 3" key="1">
    <citation type="submission" date="2018-07" db="EMBL/GenBank/DDBJ databases">
        <title>Arthrobacter sp. nov., isolated from raw cow's milk with high bacterial count.</title>
        <authorList>
            <person name="Hahne J."/>
            <person name="Isele D."/>
            <person name="Lipski A."/>
        </authorList>
    </citation>
    <scope>NUCLEOTIDE SEQUENCE [LARGE SCALE GENOMIC DNA]</scope>
    <source>
        <strain evidence="2 3">JZ R-183</strain>
    </source>
</reference>
<gene>
    <name evidence="2" type="ORF">DWQ67_02845</name>
</gene>
<proteinExistence type="predicted"/>
<evidence type="ECO:0000313" key="2">
    <source>
        <dbReference type="EMBL" id="RKW71783.1"/>
    </source>
</evidence>
<accession>A0A496PML2</accession>
<name>A0A496PML2_9MICC</name>
<sequence length="74" mass="8445">MRAHIHEVACGLMRNQVDVLATKNGDWWWFDRPIQLTNKRGDTTTRARIHDHDIIHKTDEAPEQSGASLIGDTP</sequence>
<feature type="compositionally biased region" description="Basic and acidic residues" evidence="1">
    <location>
        <begin position="51"/>
        <end position="60"/>
    </location>
</feature>
<evidence type="ECO:0000256" key="1">
    <source>
        <dbReference type="SAM" id="MobiDB-lite"/>
    </source>
</evidence>
<evidence type="ECO:0000313" key="3">
    <source>
        <dbReference type="Proteomes" id="UP000273119"/>
    </source>
</evidence>
<dbReference type="Proteomes" id="UP000273119">
    <property type="component" value="Unassembled WGS sequence"/>
</dbReference>
<dbReference type="RefSeq" id="WP_121484046.1">
    <property type="nucleotide sequence ID" value="NZ_QQXL01000001.1"/>
</dbReference>
<protein>
    <submittedName>
        <fullName evidence="2">Uncharacterized protein</fullName>
    </submittedName>
</protein>
<feature type="region of interest" description="Disordered" evidence="1">
    <location>
        <begin position="51"/>
        <end position="74"/>
    </location>
</feature>
<comment type="caution">
    <text evidence="2">The sequence shown here is derived from an EMBL/GenBank/DDBJ whole genome shotgun (WGS) entry which is preliminary data.</text>
</comment>